<dbReference type="InterPro" id="IPR011989">
    <property type="entry name" value="ARM-like"/>
</dbReference>
<dbReference type="InterPro" id="IPR016024">
    <property type="entry name" value="ARM-type_fold"/>
</dbReference>
<evidence type="ECO:0000313" key="2">
    <source>
        <dbReference type="Proteomes" id="UP000179334"/>
    </source>
</evidence>
<dbReference type="SUPFAM" id="SSF48371">
    <property type="entry name" value="ARM repeat"/>
    <property type="match status" value="1"/>
</dbReference>
<dbReference type="Gene3D" id="3.40.30.10">
    <property type="entry name" value="Glutaredoxin"/>
    <property type="match status" value="1"/>
</dbReference>
<proteinExistence type="predicted"/>
<organism evidence="1 2">
    <name type="scientific">Candidatus Muproteobacteria bacterium RBG_16_64_10</name>
    <dbReference type="NCBI Taxonomy" id="1817757"/>
    <lineage>
        <taxon>Bacteria</taxon>
        <taxon>Pseudomonadati</taxon>
        <taxon>Pseudomonadota</taxon>
        <taxon>Candidatus Muproteobacteria</taxon>
    </lineage>
</organism>
<dbReference type="SUPFAM" id="SSF52833">
    <property type="entry name" value="Thioredoxin-like"/>
    <property type="match status" value="1"/>
</dbReference>
<name>A0A1F6SVR9_9PROT</name>
<dbReference type="EMBL" id="MFSR01000108">
    <property type="protein sequence ID" value="OGI37048.1"/>
    <property type="molecule type" value="Genomic_DNA"/>
</dbReference>
<sequence length="221" mass="23777">MNEKNGHTAPDALLLIATGCPHCPTVLTGASELVKQGKIGRLEVVNIVTHPEVAQALGVRGVPWLRLGPFELEGLRSPSELGQWAERAGTHTGMAEYFRELLDSGELAKVLAVVKRDFSQLDALLLLLADPETTLTVRIGIGAVLEEFAGSAELRQRVDALGKLTQSKDTHIRGDAAHFLALTRDARAVPYLKPLLNDLEPQVREIAQESLAALEGAASRA</sequence>
<dbReference type="Proteomes" id="UP000179334">
    <property type="component" value="Unassembled WGS sequence"/>
</dbReference>
<protein>
    <recommendedName>
        <fullName evidence="3">Thioredoxin-like fold domain-containing protein</fullName>
    </recommendedName>
</protein>
<evidence type="ECO:0000313" key="1">
    <source>
        <dbReference type="EMBL" id="OGI37048.1"/>
    </source>
</evidence>
<dbReference type="Gene3D" id="1.25.10.10">
    <property type="entry name" value="Leucine-rich Repeat Variant"/>
    <property type="match status" value="1"/>
</dbReference>
<dbReference type="PROSITE" id="PS50077">
    <property type="entry name" value="HEAT_REPEAT"/>
    <property type="match status" value="1"/>
</dbReference>
<comment type="caution">
    <text evidence="1">The sequence shown here is derived from an EMBL/GenBank/DDBJ whole genome shotgun (WGS) entry which is preliminary data.</text>
</comment>
<dbReference type="AlphaFoldDB" id="A0A1F6SVR9"/>
<gene>
    <name evidence="1" type="ORF">A2V91_03445</name>
</gene>
<dbReference type="InterPro" id="IPR036249">
    <property type="entry name" value="Thioredoxin-like_sf"/>
</dbReference>
<evidence type="ECO:0008006" key="3">
    <source>
        <dbReference type="Google" id="ProtNLM"/>
    </source>
</evidence>
<accession>A0A1F6SVR9</accession>
<reference evidence="1 2" key="1">
    <citation type="journal article" date="2016" name="Nat. Commun.">
        <title>Thousands of microbial genomes shed light on interconnected biogeochemical processes in an aquifer system.</title>
        <authorList>
            <person name="Anantharaman K."/>
            <person name="Brown C.T."/>
            <person name="Hug L.A."/>
            <person name="Sharon I."/>
            <person name="Castelle C.J."/>
            <person name="Probst A.J."/>
            <person name="Thomas B.C."/>
            <person name="Singh A."/>
            <person name="Wilkins M.J."/>
            <person name="Karaoz U."/>
            <person name="Brodie E.L."/>
            <person name="Williams K.H."/>
            <person name="Hubbard S.S."/>
            <person name="Banfield J.F."/>
        </authorList>
    </citation>
    <scope>NUCLEOTIDE SEQUENCE [LARGE SCALE GENOMIC DNA]</scope>
</reference>
<dbReference type="InterPro" id="IPR021133">
    <property type="entry name" value="HEAT_type_2"/>
</dbReference>
<dbReference type="Pfam" id="PF13646">
    <property type="entry name" value="HEAT_2"/>
    <property type="match status" value="1"/>
</dbReference>